<keyword evidence="1" id="KW-0472">Membrane</keyword>
<name>A0ABU3S933_9HYPH</name>
<protein>
    <recommendedName>
        <fullName evidence="4">Major facilitator superfamily (MFS) profile domain-containing protein</fullName>
    </recommendedName>
</protein>
<dbReference type="EMBL" id="JAWDID010000021">
    <property type="protein sequence ID" value="MDU0341231.1"/>
    <property type="molecule type" value="Genomic_DNA"/>
</dbReference>
<evidence type="ECO:0000313" key="3">
    <source>
        <dbReference type="Proteomes" id="UP001254257"/>
    </source>
</evidence>
<keyword evidence="3" id="KW-1185">Reference proteome</keyword>
<feature type="transmembrane region" description="Helical" evidence="1">
    <location>
        <begin position="45"/>
        <end position="64"/>
    </location>
</feature>
<evidence type="ECO:0000256" key="1">
    <source>
        <dbReference type="SAM" id="Phobius"/>
    </source>
</evidence>
<sequence length="70" mass="7162">MEALSGQLLLAQQTNLTMMAAAMAGTLLGAAIAYWSRGPRMVSAGAIIGAFALPLSVLALAALVQSRMLD</sequence>
<dbReference type="RefSeq" id="WP_316019061.1">
    <property type="nucleotide sequence ID" value="NZ_JAWDID010000021.1"/>
</dbReference>
<gene>
    <name evidence="2" type="ORF">RKE40_15135</name>
</gene>
<keyword evidence="1" id="KW-0812">Transmembrane</keyword>
<reference evidence="2 3" key="1">
    <citation type="submission" date="2023-09" db="EMBL/GenBank/DDBJ databases">
        <title>Whole genome shotgun sequencing (WGS) of Bosea sp. ZW T0_25, isolated from stored onions (Allium cepa).</title>
        <authorList>
            <person name="Stoll D.A."/>
            <person name="Huch M."/>
        </authorList>
    </citation>
    <scope>NUCLEOTIDE SEQUENCE [LARGE SCALE GENOMIC DNA]</scope>
    <source>
        <strain evidence="2 3">ZW T0_25</strain>
    </source>
</reference>
<dbReference type="Proteomes" id="UP001254257">
    <property type="component" value="Unassembled WGS sequence"/>
</dbReference>
<proteinExistence type="predicted"/>
<evidence type="ECO:0000313" key="2">
    <source>
        <dbReference type="EMBL" id="MDU0341231.1"/>
    </source>
</evidence>
<evidence type="ECO:0008006" key="4">
    <source>
        <dbReference type="Google" id="ProtNLM"/>
    </source>
</evidence>
<comment type="caution">
    <text evidence="2">The sequence shown here is derived from an EMBL/GenBank/DDBJ whole genome shotgun (WGS) entry which is preliminary data.</text>
</comment>
<accession>A0ABU3S933</accession>
<organism evidence="2 3">
    <name type="scientific">Bosea rubneri</name>
    <dbReference type="NCBI Taxonomy" id="3075434"/>
    <lineage>
        <taxon>Bacteria</taxon>
        <taxon>Pseudomonadati</taxon>
        <taxon>Pseudomonadota</taxon>
        <taxon>Alphaproteobacteria</taxon>
        <taxon>Hyphomicrobiales</taxon>
        <taxon>Boseaceae</taxon>
        <taxon>Bosea</taxon>
    </lineage>
</organism>
<keyword evidence="1" id="KW-1133">Transmembrane helix</keyword>